<organism evidence="1 2">
    <name type="scientific">Triparma verrucosa</name>
    <dbReference type="NCBI Taxonomy" id="1606542"/>
    <lineage>
        <taxon>Eukaryota</taxon>
        <taxon>Sar</taxon>
        <taxon>Stramenopiles</taxon>
        <taxon>Ochrophyta</taxon>
        <taxon>Bolidophyceae</taxon>
        <taxon>Parmales</taxon>
        <taxon>Triparmaceae</taxon>
        <taxon>Triparma</taxon>
    </lineage>
</organism>
<dbReference type="Pfam" id="PF02325">
    <property type="entry name" value="CCB3_YggT"/>
    <property type="match status" value="1"/>
</dbReference>
<sequence>MVPIADSFSTSVAAATTGVNTLTGFDTGFDTSVIMAETEAWVAPVALGGDIFLNALSFLMLCRVVISWYPKSDLSSPPFSFVVLPTEWLLRPTRGLVPPAFGVDVSPIVWLAISTFLHEIFLGQQGLLTLKIKYGI</sequence>
<dbReference type="InterPro" id="IPR003425">
    <property type="entry name" value="CCB3/YggT"/>
</dbReference>
<comment type="caution">
    <text evidence="1">The sequence shown here is derived from an EMBL/GenBank/DDBJ whole genome shotgun (WGS) entry which is preliminary data.</text>
</comment>
<dbReference type="PANTHER" id="PTHR33219:SF14">
    <property type="entry name" value="PROTEIN COFACTOR ASSEMBLY OF COMPLEX C SUBUNIT B CCB3, CHLOROPLASTIC-RELATED"/>
    <property type="match status" value="1"/>
</dbReference>
<dbReference type="GO" id="GO:0016020">
    <property type="term" value="C:membrane"/>
    <property type="evidence" value="ECO:0007669"/>
    <property type="project" value="InterPro"/>
</dbReference>
<dbReference type="Proteomes" id="UP001165160">
    <property type="component" value="Unassembled WGS sequence"/>
</dbReference>
<accession>A0A9W7CHY6</accession>
<dbReference type="PANTHER" id="PTHR33219">
    <property type="entry name" value="YLMG HOMOLOG PROTEIN 2, CHLOROPLASTIC"/>
    <property type="match status" value="1"/>
</dbReference>
<dbReference type="EMBL" id="BRXX01000382">
    <property type="protein sequence ID" value="GMI08562.1"/>
    <property type="molecule type" value="Genomic_DNA"/>
</dbReference>
<name>A0A9W7CHY6_9STRA</name>
<evidence type="ECO:0000313" key="2">
    <source>
        <dbReference type="Proteomes" id="UP001165160"/>
    </source>
</evidence>
<gene>
    <name evidence="1" type="ORF">TrVE_jg6718</name>
</gene>
<dbReference type="AlphaFoldDB" id="A0A9W7CHY6"/>
<keyword evidence="2" id="KW-1185">Reference proteome</keyword>
<reference evidence="2" key="1">
    <citation type="journal article" date="2023" name="Commun. Biol.">
        <title>Genome analysis of Parmales, the sister group of diatoms, reveals the evolutionary specialization of diatoms from phago-mixotrophs to photoautotrophs.</title>
        <authorList>
            <person name="Ban H."/>
            <person name="Sato S."/>
            <person name="Yoshikawa S."/>
            <person name="Yamada K."/>
            <person name="Nakamura Y."/>
            <person name="Ichinomiya M."/>
            <person name="Sato N."/>
            <person name="Blanc-Mathieu R."/>
            <person name="Endo H."/>
            <person name="Kuwata A."/>
            <person name="Ogata H."/>
        </authorList>
    </citation>
    <scope>NUCLEOTIDE SEQUENCE [LARGE SCALE GENOMIC DNA]</scope>
    <source>
        <strain evidence="2">NIES 3699</strain>
    </source>
</reference>
<proteinExistence type="predicted"/>
<protein>
    <submittedName>
        <fullName evidence="1">Uncharacterized protein</fullName>
    </submittedName>
</protein>
<evidence type="ECO:0000313" key="1">
    <source>
        <dbReference type="EMBL" id="GMI08562.1"/>
    </source>
</evidence>